<evidence type="ECO:0000256" key="3">
    <source>
        <dbReference type="ARBA" id="ARBA00022898"/>
    </source>
</evidence>
<dbReference type="Proteomes" id="UP000245133">
    <property type="component" value="Unassembled WGS sequence"/>
</dbReference>
<evidence type="ECO:0000313" key="6">
    <source>
        <dbReference type="Proteomes" id="UP000245133"/>
    </source>
</evidence>
<dbReference type="Gene3D" id="3.90.1150.10">
    <property type="entry name" value="Aspartate Aminotransferase, domain 1"/>
    <property type="match status" value="1"/>
</dbReference>
<dbReference type="Pfam" id="PF00155">
    <property type="entry name" value="Aminotran_1_2"/>
    <property type="match status" value="1"/>
</dbReference>
<keyword evidence="2" id="KW-0808">Transferase</keyword>
<dbReference type="GO" id="GO:0008710">
    <property type="term" value="F:8-amino-7-oxononanoate synthase activity"/>
    <property type="evidence" value="ECO:0007669"/>
    <property type="project" value="TreeGrafter"/>
</dbReference>
<feature type="domain" description="Aminotransferase class I/classII large" evidence="4">
    <location>
        <begin position="30"/>
        <end position="373"/>
    </location>
</feature>
<dbReference type="InterPro" id="IPR004839">
    <property type="entry name" value="Aminotransferase_I/II_large"/>
</dbReference>
<gene>
    <name evidence="5" type="ORF">LPTSP4_14730</name>
</gene>
<reference evidence="5 6" key="1">
    <citation type="submission" date="2018-02" db="EMBL/GenBank/DDBJ databases">
        <title>Novel Leptospira species isolated from soil and water in Japan.</title>
        <authorList>
            <person name="Nakao R."/>
            <person name="Masuzawa T."/>
        </authorList>
    </citation>
    <scope>NUCLEOTIDE SEQUENCE [LARGE SCALE GENOMIC DNA]</scope>
    <source>
        <strain evidence="5 6">YH101</strain>
    </source>
</reference>
<dbReference type="EMBL" id="BFBB01000003">
    <property type="protein sequence ID" value="GBF49952.1"/>
    <property type="molecule type" value="Genomic_DNA"/>
</dbReference>
<dbReference type="Gene3D" id="3.40.640.10">
    <property type="entry name" value="Type I PLP-dependent aspartate aminotransferase-like (Major domain)"/>
    <property type="match status" value="1"/>
</dbReference>
<keyword evidence="6" id="KW-1185">Reference proteome</keyword>
<protein>
    <submittedName>
        <fullName evidence="5">Putative 8-amino-7-oxononanoate synthase</fullName>
    </submittedName>
</protein>
<proteinExistence type="predicted"/>
<dbReference type="InterPro" id="IPR050087">
    <property type="entry name" value="AON_synthase_class-II"/>
</dbReference>
<evidence type="ECO:0000313" key="5">
    <source>
        <dbReference type="EMBL" id="GBF49952.1"/>
    </source>
</evidence>
<evidence type="ECO:0000256" key="2">
    <source>
        <dbReference type="ARBA" id="ARBA00022679"/>
    </source>
</evidence>
<evidence type="ECO:0000256" key="1">
    <source>
        <dbReference type="ARBA" id="ARBA00001933"/>
    </source>
</evidence>
<comment type="cofactor">
    <cofactor evidence="1">
        <name>pyridoxal 5'-phosphate</name>
        <dbReference type="ChEBI" id="CHEBI:597326"/>
    </cofactor>
</comment>
<dbReference type="InterPro" id="IPR015421">
    <property type="entry name" value="PyrdxlP-dep_Trfase_major"/>
</dbReference>
<name>A0A2P2DZ96_9LEPT</name>
<dbReference type="InterPro" id="IPR015424">
    <property type="entry name" value="PyrdxlP-dep_Trfase"/>
</dbReference>
<organism evidence="5 6">
    <name type="scientific">Leptospira ryugenii</name>
    <dbReference type="NCBI Taxonomy" id="1917863"/>
    <lineage>
        <taxon>Bacteria</taxon>
        <taxon>Pseudomonadati</taxon>
        <taxon>Spirochaetota</taxon>
        <taxon>Spirochaetia</taxon>
        <taxon>Leptospirales</taxon>
        <taxon>Leptospiraceae</taxon>
        <taxon>Leptospira</taxon>
    </lineage>
</organism>
<dbReference type="InterPro" id="IPR015422">
    <property type="entry name" value="PyrdxlP-dep_Trfase_small"/>
</dbReference>
<dbReference type="OrthoDB" id="9807157at2"/>
<dbReference type="GO" id="GO:0009102">
    <property type="term" value="P:biotin biosynthetic process"/>
    <property type="evidence" value="ECO:0007669"/>
    <property type="project" value="TreeGrafter"/>
</dbReference>
<dbReference type="PANTHER" id="PTHR13693">
    <property type="entry name" value="CLASS II AMINOTRANSFERASE/8-AMINO-7-OXONONANOATE SYNTHASE"/>
    <property type="match status" value="1"/>
</dbReference>
<dbReference type="RefSeq" id="WP_108975273.1">
    <property type="nucleotide sequence ID" value="NZ_BFBB01000003.1"/>
</dbReference>
<dbReference type="AlphaFoldDB" id="A0A2P2DZ96"/>
<dbReference type="GO" id="GO:0030170">
    <property type="term" value="F:pyridoxal phosphate binding"/>
    <property type="evidence" value="ECO:0007669"/>
    <property type="project" value="InterPro"/>
</dbReference>
<comment type="caution">
    <text evidence="5">The sequence shown here is derived from an EMBL/GenBank/DDBJ whole genome shotgun (WGS) entry which is preliminary data.</text>
</comment>
<dbReference type="PANTHER" id="PTHR13693:SF100">
    <property type="entry name" value="8-AMINO-7-OXONONANOATE SYNTHASE"/>
    <property type="match status" value="1"/>
</dbReference>
<dbReference type="SUPFAM" id="SSF53383">
    <property type="entry name" value="PLP-dependent transferases"/>
    <property type="match status" value="1"/>
</dbReference>
<evidence type="ECO:0000259" key="4">
    <source>
        <dbReference type="Pfam" id="PF00155"/>
    </source>
</evidence>
<keyword evidence="3" id="KW-0663">Pyridoxal phosphate</keyword>
<accession>A0A2P2DZ96</accession>
<sequence length="382" mass="43361">MANFWSEIQSDLSHIISKHLYRKPYPIANLDFCSNDYLGLSKHPELLQAMHQNLDQLGAGSTAARLVRGHRTEIDDFEAEFSQFIHSEDSLFVANGFIANMGLIDTIADSQTYVFTDRLNHASILDGIRISGAKKKYFHHLDCNHLEEQLEKLEASPSEKSKRKIIVSETLFSMDGDSPNLKKLLFLKQKYSCVLVLDEAHALGVYGPEGKGKIFSELTESEIKEIDFRVYTLGKAFGLEGGMISTTRLGKEYLTNRMRSFIYSTAPLPLIPASGRISLQLVRRADKERKHLHLISQTLRTGLKEIGCELTNTESHIIPILFRDEEETLTFSRKLKDMGFDVRAIRPPTVPSPRLRISLNSGITEEQIAYFLKICRDLKQKI</sequence>